<dbReference type="CDD" id="cd04476">
    <property type="entry name" value="RPA1_DBD_C"/>
    <property type="match status" value="1"/>
</dbReference>
<keyword evidence="4" id="KW-0862">Zinc</keyword>
<dbReference type="InterPro" id="IPR013955">
    <property type="entry name" value="Rep_factor-A_C"/>
</dbReference>
<dbReference type="PANTHER" id="PTHR47165:SF4">
    <property type="entry name" value="OS03G0429900 PROTEIN"/>
    <property type="match status" value="1"/>
</dbReference>
<reference evidence="7 8" key="1">
    <citation type="submission" date="2019-11" db="EMBL/GenBank/DDBJ databases">
        <title>Whole genome sequence of Oryza granulata.</title>
        <authorList>
            <person name="Li W."/>
        </authorList>
    </citation>
    <scope>NUCLEOTIDE SEQUENCE [LARGE SCALE GENOMIC DNA]</scope>
    <source>
        <strain evidence="8">cv. Menghai</strain>
        <tissue evidence="7">Leaf</tissue>
    </source>
</reference>
<organism evidence="7 8">
    <name type="scientific">Oryza meyeriana var. granulata</name>
    <dbReference type="NCBI Taxonomy" id="110450"/>
    <lineage>
        <taxon>Eukaryota</taxon>
        <taxon>Viridiplantae</taxon>
        <taxon>Streptophyta</taxon>
        <taxon>Embryophyta</taxon>
        <taxon>Tracheophyta</taxon>
        <taxon>Spermatophyta</taxon>
        <taxon>Magnoliopsida</taxon>
        <taxon>Liliopsida</taxon>
        <taxon>Poales</taxon>
        <taxon>Poaceae</taxon>
        <taxon>BOP clade</taxon>
        <taxon>Oryzoideae</taxon>
        <taxon>Oryzeae</taxon>
        <taxon>Oryzinae</taxon>
        <taxon>Oryza</taxon>
        <taxon>Oryza meyeriana</taxon>
    </lineage>
</organism>
<dbReference type="InterPro" id="IPR047192">
    <property type="entry name" value="Euk_RPA1_DBD_C"/>
</dbReference>
<dbReference type="SUPFAM" id="SSF50249">
    <property type="entry name" value="Nucleic acid-binding proteins"/>
    <property type="match status" value="1"/>
</dbReference>
<dbReference type="Gene3D" id="2.40.50.140">
    <property type="entry name" value="Nucleic acid-binding proteins"/>
    <property type="match status" value="1"/>
</dbReference>
<dbReference type="Proteomes" id="UP000479710">
    <property type="component" value="Unassembled WGS sequence"/>
</dbReference>
<evidence type="ECO:0000313" key="7">
    <source>
        <dbReference type="EMBL" id="KAF0911259.1"/>
    </source>
</evidence>
<dbReference type="EMBL" id="SPHZ02000006">
    <property type="protein sequence ID" value="KAF0911259.1"/>
    <property type="molecule type" value="Genomic_DNA"/>
</dbReference>
<evidence type="ECO:0000256" key="5">
    <source>
        <dbReference type="ARBA" id="ARBA00023125"/>
    </source>
</evidence>
<keyword evidence="5" id="KW-0238">DNA-binding</keyword>
<evidence type="ECO:0000256" key="1">
    <source>
        <dbReference type="ARBA" id="ARBA00005690"/>
    </source>
</evidence>
<sequence length="134" mass="15036">MGNTYIVNIAIKGIIPSEAWWYIACEKCKRTATQDGSFHKCIKCGATQPETRYQLTVHGVDPSDLKKDYPITADFTFFGSVAKELIGVPALTLVASVQGRRDFMLTEIARLYGRQLIVKVNASRRSLQMSRISY</sequence>
<evidence type="ECO:0000259" key="6">
    <source>
        <dbReference type="Pfam" id="PF08646"/>
    </source>
</evidence>
<proteinExistence type="inferred from homology"/>
<name>A0A6G1DFS8_9ORYZ</name>
<comment type="similarity">
    <text evidence="1">Belongs to the replication factor A protein 1 family.</text>
</comment>
<dbReference type="AlphaFoldDB" id="A0A6G1DFS8"/>
<dbReference type="Pfam" id="PF08646">
    <property type="entry name" value="Rep_fac-A_C"/>
    <property type="match status" value="1"/>
</dbReference>
<accession>A0A6G1DFS8</accession>
<dbReference type="OrthoDB" id="696691at2759"/>
<gene>
    <name evidence="7" type="ORF">E2562_008018</name>
</gene>
<dbReference type="InterPro" id="IPR012340">
    <property type="entry name" value="NA-bd_OB-fold"/>
</dbReference>
<evidence type="ECO:0000256" key="2">
    <source>
        <dbReference type="ARBA" id="ARBA00022723"/>
    </source>
</evidence>
<keyword evidence="3" id="KW-0863">Zinc-finger</keyword>
<keyword evidence="8" id="KW-1185">Reference proteome</keyword>
<feature type="domain" description="Replication factor A C-terminal" evidence="6">
    <location>
        <begin position="11"/>
        <end position="123"/>
    </location>
</feature>
<dbReference type="GO" id="GO:0008270">
    <property type="term" value="F:zinc ion binding"/>
    <property type="evidence" value="ECO:0007669"/>
    <property type="project" value="UniProtKB-KW"/>
</dbReference>
<dbReference type="GO" id="GO:0003677">
    <property type="term" value="F:DNA binding"/>
    <property type="evidence" value="ECO:0007669"/>
    <property type="project" value="UniProtKB-KW"/>
</dbReference>
<keyword evidence="2" id="KW-0479">Metal-binding</keyword>
<evidence type="ECO:0000256" key="3">
    <source>
        <dbReference type="ARBA" id="ARBA00022771"/>
    </source>
</evidence>
<protein>
    <recommendedName>
        <fullName evidence="6">Replication factor A C-terminal domain-containing protein</fullName>
    </recommendedName>
</protein>
<comment type="caution">
    <text evidence="7">The sequence shown here is derived from an EMBL/GenBank/DDBJ whole genome shotgun (WGS) entry which is preliminary data.</text>
</comment>
<evidence type="ECO:0000256" key="4">
    <source>
        <dbReference type="ARBA" id="ARBA00022833"/>
    </source>
</evidence>
<dbReference type="PANTHER" id="PTHR47165">
    <property type="entry name" value="OS03G0429900 PROTEIN"/>
    <property type="match status" value="1"/>
</dbReference>
<evidence type="ECO:0000313" key="8">
    <source>
        <dbReference type="Proteomes" id="UP000479710"/>
    </source>
</evidence>